<dbReference type="InterPro" id="IPR036412">
    <property type="entry name" value="HAD-like_sf"/>
</dbReference>
<evidence type="ECO:0000256" key="3">
    <source>
        <dbReference type="ARBA" id="ARBA00022801"/>
    </source>
</evidence>
<evidence type="ECO:0000256" key="4">
    <source>
        <dbReference type="RuleBase" id="RU361117"/>
    </source>
</evidence>
<evidence type="ECO:0000256" key="1">
    <source>
        <dbReference type="ARBA" id="ARBA00005199"/>
    </source>
</evidence>
<reference evidence="5 6" key="1">
    <citation type="journal article" date="2016" name="Microb. Cell Fact.">
        <title>Dissection of exopolysaccharide biosynthesis in Kozakia baliensis.</title>
        <authorList>
            <person name="Brandt J.U."/>
            <person name="Jakob F."/>
            <person name="Behr J."/>
            <person name="Geissler A.J."/>
            <person name="Vogel R.F."/>
        </authorList>
    </citation>
    <scope>NUCLEOTIDE SEQUENCE [LARGE SCALE GENOMIC DNA]</scope>
    <source>
        <strain evidence="5 6">DSM 14400</strain>
    </source>
</reference>
<dbReference type="InterPro" id="IPR003337">
    <property type="entry name" value="Trehalose_PPase"/>
</dbReference>
<comment type="function">
    <text evidence="4">Removes the phosphate from trehalose 6-phosphate to produce free trehalose.</text>
</comment>
<dbReference type="PANTHER" id="PTHR43768">
    <property type="entry name" value="TREHALOSE 6-PHOSPHATE PHOSPHATASE"/>
    <property type="match status" value="1"/>
</dbReference>
<sequence length="250" mass="27005">MTVTFSTPVSGEKPFPRVSFPPEQAALLLDFDGTLVDIAPTPESVVVPPGLRETLLKLRERCGGALAVVSGRPIEQIDHFLPGVPTAVAGEHGVAIRRHPGGPVERTELPEVPKAWLDEADALVSEFPGASVERKRVGFVLHYRGNPAAEAPLKEAAQRWLKQKAGFELQAAKMAWEIRPAGVDKGHAVVALLERPPFAGRKPIFVGDDVTDMDGVRAARAANGVGFLIPDDFPTAQSFRDWLSHYAETV</sequence>
<dbReference type="GO" id="GO:0046872">
    <property type="term" value="F:metal ion binding"/>
    <property type="evidence" value="ECO:0007669"/>
    <property type="project" value="UniProtKB-KW"/>
</dbReference>
<dbReference type="UniPathway" id="UPA00299"/>
<keyword evidence="4" id="KW-0460">Magnesium</keyword>
<dbReference type="GO" id="GO:0005992">
    <property type="term" value="P:trehalose biosynthetic process"/>
    <property type="evidence" value="ECO:0007669"/>
    <property type="project" value="UniProtKB-UniPathway"/>
</dbReference>
<proteinExistence type="inferred from homology"/>
<name>A0A1D8UXI6_9PROT</name>
<dbReference type="EMBL" id="CP014674">
    <property type="protein sequence ID" value="AOX18329.1"/>
    <property type="molecule type" value="Genomic_DNA"/>
</dbReference>
<organism evidence="5 6">
    <name type="scientific">Kozakia baliensis</name>
    <dbReference type="NCBI Taxonomy" id="153496"/>
    <lineage>
        <taxon>Bacteria</taxon>
        <taxon>Pseudomonadati</taxon>
        <taxon>Pseudomonadota</taxon>
        <taxon>Alphaproteobacteria</taxon>
        <taxon>Acetobacterales</taxon>
        <taxon>Acetobacteraceae</taxon>
        <taxon>Kozakia</taxon>
    </lineage>
</organism>
<dbReference type="CDD" id="cd01627">
    <property type="entry name" value="HAD_TPP"/>
    <property type="match status" value="1"/>
</dbReference>
<dbReference type="Gene3D" id="3.30.70.1020">
    <property type="entry name" value="Trehalose-6-phosphate phosphatase related protein, domain 2"/>
    <property type="match status" value="1"/>
</dbReference>
<evidence type="ECO:0000313" key="6">
    <source>
        <dbReference type="Proteomes" id="UP000179145"/>
    </source>
</evidence>
<dbReference type="PANTHER" id="PTHR43768:SF3">
    <property type="entry name" value="TREHALOSE 6-PHOSPHATE PHOSPHATASE"/>
    <property type="match status" value="1"/>
</dbReference>
<dbReference type="EC" id="3.1.3.12" evidence="4"/>
<dbReference type="KEGG" id="kba:A0U89_12460"/>
<dbReference type="OrthoDB" id="9814913at2"/>
<dbReference type="InterPro" id="IPR023214">
    <property type="entry name" value="HAD_sf"/>
</dbReference>
<dbReference type="InterPro" id="IPR006379">
    <property type="entry name" value="HAD-SF_hydro_IIB"/>
</dbReference>
<keyword evidence="6" id="KW-1185">Reference proteome</keyword>
<dbReference type="eggNOG" id="COG1877">
    <property type="taxonomic scope" value="Bacteria"/>
</dbReference>
<dbReference type="AlphaFoldDB" id="A0A1D8UXI6"/>
<comment type="cofactor">
    <cofactor evidence="4">
        <name>Mg(2+)</name>
        <dbReference type="ChEBI" id="CHEBI:18420"/>
    </cofactor>
</comment>
<dbReference type="NCBIfam" id="TIGR00685">
    <property type="entry name" value="T6PP"/>
    <property type="match status" value="1"/>
</dbReference>
<dbReference type="InterPro" id="IPR044651">
    <property type="entry name" value="OTSB-like"/>
</dbReference>
<dbReference type="NCBIfam" id="TIGR01484">
    <property type="entry name" value="HAD-SF-IIB"/>
    <property type="match status" value="1"/>
</dbReference>
<dbReference type="GO" id="GO:0004805">
    <property type="term" value="F:trehalose-phosphatase activity"/>
    <property type="evidence" value="ECO:0007669"/>
    <property type="project" value="UniProtKB-EC"/>
</dbReference>
<dbReference type="RefSeq" id="WP_070403825.1">
    <property type="nucleotide sequence ID" value="NZ_BJVW01000011.1"/>
</dbReference>
<keyword evidence="3 4" id="KW-0378">Hydrolase</keyword>
<dbReference type="SUPFAM" id="SSF56784">
    <property type="entry name" value="HAD-like"/>
    <property type="match status" value="1"/>
</dbReference>
<gene>
    <name evidence="5" type="ORF">A0U89_12460</name>
</gene>
<accession>A0A1D8UXI6</accession>
<protein>
    <recommendedName>
        <fullName evidence="4">Trehalose 6-phosphate phosphatase</fullName>
        <ecNumber evidence="4">3.1.3.12</ecNumber>
    </recommendedName>
</protein>
<dbReference type="Proteomes" id="UP000179145">
    <property type="component" value="Chromosome"/>
</dbReference>
<dbReference type="Pfam" id="PF02358">
    <property type="entry name" value="Trehalose_PPase"/>
    <property type="match status" value="1"/>
</dbReference>
<comment type="catalytic activity">
    <reaction evidence="4">
        <text>alpha,alpha-trehalose 6-phosphate + H2O = alpha,alpha-trehalose + phosphate</text>
        <dbReference type="Rhea" id="RHEA:23420"/>
        <dbReference type="ChEBI" id="CHEBI:15377"/>
        <dbReference type="ChEBI" id="CHEBI:16551"/>
        <dbReference type="ChEBI" id="CHEBI:43474"/>
        <dbReference type="ChEBI" id="CHEBI:58429"/>
        <dbReference type="EC" id="3.1.3.12"/>
    </reaction>
</comment>
<evidence type="ECO:0000313" key="5">
    <source>
        <dbReference type="EMBL" id="AOX18329.1"/>
    </source>
</evidence>
<keyword evidence="4" id="KW-0479">Metal-binding</keyword>
<evidence type="ECO:0000256" key="2">
    <source>
        <dbReference type="ARBA" id="ARBA00008770"/>
    </source>
</evidence>
<dbReference type="Gene3D" id="3.40.50.1000">
    <property type="entry name" value="HAD superfamily/HAD-like"/>
    <property type="match status" value="1"/>
</dbReference>
<dbReference type="STRING" id="153496.A0U89_12460"/>
<comment type="pathway">
    <text evidence="1 4">Glycan biosynthesis; trehalose biosynthesis.</text>
</comment>
<comment type="similarity">
    <text evidence="2 4">Belongs to the trehalose phosphatase family.</text>
</comment>